<accession>A0A6J5IR97</accession>
<feature type="domain" description="Knr4/Smi1-like" evidence="1">
    <location>
        <begin position="12"/>
        <end position="153"/>
    </location>
</feature>
<dbReference type="SMART" id="SM00860">
    <property type="entry name" value="SMI1_KNR4"/>
    <property type="match status" value="1"/>
</dbReference>
<dbReference type="InterPro" id="IPR037883">
    <property type="entry name" value="Knr4/Smi1-like_sf"/>
</dbReference>
<protein>
    <recommendedName>
        <fullName evidence="1">Knr4/Smi1-like domain-containing protein</fullName>
    </recommendedName>
</protein>
<proteinExistence type="predicted"/>
<gene>
    <name evidence="2" type="ORF">BLA3211_01671</name>
</gene>
<dbReference type="EMBL" id="CABWIL020000005">
    <property type="protein sequence ID" value="CAB3962285.1"/>
    <property type="molecule type" value="Genomic_DNA"/>
</dbReference>
<dbReference type="InterPro" id="IPR018958">
    <property type="entry name" value="Knr4/Smi1-like_dom"/>
</dbReference>
<dbReference type="Pfam" id="PF09346">
    <property type="entry name" value="SMI1_KNR4"/>
    <property type="match status" value="1"/>
</dbReference>
<dbReference type="AlphaFoldDB" id="A0A6J5IR97"/>
<evidence type="ECO:0000313" key="2">
    <source>
        <dbReference type="EMBL" id="CAB3962285.1"/>
    </source>
</evidence>
<evidence type="ECO:0000259" key="1">
    <source>
        <dbReference type="SMART" id="SM00860"/>
    </source>
</evidence>
<dbReference type="Proteomes" id="UP000494301">
    <property type="component" value="Unassembled WGS sequence"/>
</dbReference>
<reference evidence="2 3" key="1">
    <citation type="submission" date="2020-04" db="EMBL/GenBank/DDBJ databases">
        <authorList>
            <person name="Depoorter E."/>
        </authorList>
    </citation>
    <scope>NUCLEOTIDE SEQUENCE [LARGE SCALE GENOMIC DNA]</scope>
    <source>
        <strain evidence="2 3">BCC0217</strain>
    </source>
</reference>
<dbReference type="RefSeq" id="WP_175220921.1">
    <property type="nucleotide sequence ID" value="NZ_CABWIL020000005.1"/>
</dbReference>
<dbReference type="Gene3D" id="3.40.1580.10">
    <property type="entry name" value="SMI1/KNR4-like"/>
    <property type="match status" value="1"/>
</dbReference>
<evidence type="ECO:0000313" key="3">
    <source>
        <dbReference type="Proteomes" id="UP000494301"/>
    </source>
</evidence>
<sequence length="167" mass="19044">MKQLKLVKLAKSLTENDISNFENQFGIRMPDDLRKHYLKANGGFPDCFKMCYIQKGVDPCNANGVTFNGFYPIKYPSTADGSTLEENYIDYTDTQALFDKHQYIPFAFDVSGYPHLMKLDDHAIYLLNRDVVDDEGREVIEFVAPSLQDFIDGLISGDEFEDLISDC</sequence>
<name>A0A6J5IR97_9BURK</name>
<dbReference type="SUPFAM" id="SSF160631">
    <property type="entry name" value="SMI1/KNR4-like"/>
    <property type="match status" value="1"/>
</dbReference>
<organism evidence="2 3">
    <name type="scientific">Burkholderia aenigmatica</name>
    <dbReference type="NCBI Taxonomy" id="2015348"/>
    <lineage>
        <taxon>Bacteria</taxon>
        <taxon>Pseudomonadati</taxon>
        <taxon>Pseudomonadota</taxon>
        <taxon>Betaproteobacteria</taxon>
        <taxon>Burkholderiales</taxon>
        <taxon>Burkholderiaceae</taxon>
        <taxon>Burkholderia</taxon>
        <taxon>Burkholderia cepacia complex</taxon>
    </lineage>
</organism>